<evidence type="ECO:0000259" key="2">
    <source>
        <dbReference type="Pfam" id="PF22725"/>
    </source>
</evidence>
<dbReference type="Pfam" id="PF22725">
    <property type="entry name" value="GFO_IDH_MocA_C3"/>
    <property type="match status" value="1"/>
</dbReference>
<dbReference type="SUPFAM" id="SSF55347">
    <property type="entry name" value="Glyceraldehyde-3-phosphate dehydrogenase-like, C-terminal domain"/>
    <property type="match status" value="1"/>
</dbReference>
<gene>
    <name evidence="3" type="ORF">HRQ91_10795</name>
</gene>
<protein>
    <submittedName>
        <fullName evidence="3">Gfo/Idh/MocA family oxidoreductase</fullName>
    </submittedName>
</protein>
<evidence type="ECO:0000313" key="3">
    <source>
        <dbReference type="EMBL" id="QTQ14905.1"/>
    </source>
</evidence>
<organism evidence="3 4">
    <name type="scientific">Treponema parvum</name>
    <dbReference type="NCBI Taxonomy" id="138851"/>
    <lineage>
        <taxon>Bacteria</taxon>
        <taxon>Pseudomonadati</taxon>
        <taxon>Spirochaetota</taxon>
        <taxon>Spirochaetia</taxon>
        <taxon>Spirochaetales</taxon>
        <taxon>Treponemataceae</taxon>
        <taxon>Treponema</taxon>
    </lineage>
</organism>
<sequence length="361" mass="40160">MAADYDKKDGANYAPKGEKNIVCKPGEFIVGACGLAHGHISGMCNGLSEAGATIGYVYDPDPEKVKEFIKMFPSAKALPSQGALMNTKEIKLVASAGIANERCGIGLDALDHGKFYFSDKPPMTTQAQVEEARTKVRKTGLKWFVYYAERLHVESAIYAEQLIKEGRIGEIVSIKGWGPHRTGLSKRPEWFFKKEQYGGIITDIGSHQLEQVLYYADAKDARLISSRVGNLKHPQYPELEDYGDATFITDNGIPCYISVDWFTPDGLSTWGDGRLWICGTKGYIEIRKYVDVAASKEADHVIVVDEKGEYHYNVHGKIGFPYFGKLILDCLNNTETAMSQEHTFRAIELAIEAERKAVIIK</sequence>
<dbReference type="PANTHER" id="PTHR43818:SF11">
    <property type="entry name" value="BCDNA.GH03377"/>
    <property type="match status" value="1"/>
</dbReference>
<dbReference type="KEGG" id="tpav:HRQ91_10795"/>
<dbReference type="PANTHER" id="PTHR43818">
    <property type="entry name" value="BCDNA.GH03377"/>
    <property type="match status" value="1"/>
</dbReference>
<dbReference type="InterPro" id="IPR036291">
    <property type="entry name" value="NAD(P)-bd_dom_sf"/>
</dbReference>
<accession>A0A975F5V3</accession>
<proteinExistence type="predicted"/>
<dbReference type="InterPro" id="IPR050463">
    <property type="entry name" value="Gfo/Idh/MocA_oxidrdct_glycsds"/>
</dbReference>
<dbReference type="RefSeq" id="WP_210119542.1">
    <property type="nucleotide sequence ID" value="NZ_CP054142.1"/>
</dbReference>
<dbReference type="AlphaFoldDB" id="A0A975F5V3"/>
<name>A0A975F5V3_9SPIR</name>
<keyword evidence="1" id="KW-0560">Oxidoreductase</keyword>
<evidence type="ECO:0000313" key="4">
    <source>
        <dbReference type="Proteomes" id="UP000671908"/>
    </source>
</evidence>
<dbReference type="EMBL" id="CP054142">
    <property type="protein sequence ID" value="QTQ14905.1"/>
    <property type="molecule type" value="Genomic_DNA"/>
</dbReference>
<reference evidence="3 4" key="1">
    <citation type="journal article" date="2021" name="Microbiol. Resour. Announc.">
        <title>Complete Genome Sequences of Three Human Oral Treponema parvum Isolates.</title>
        <authorList>
            <person name="Zeng H."/>
            <person name="Watt R.M."/>
        </authorList>
    </citation>
    <scope>NUCLEOTIDE SEQUENCE [LARGE SCALE GENOMIC DNA]</scope>
    <source>
        <strain evidence="3 4">ATCC 700770</strain>
    </source>
</reference>
<evidence type="ECO:0000256" key="1">
    <source>
        <dbReference type="ARBA" id="ARBA00023002"/>
    </source>
</evidence>
<keyword evidence="4" id="KW-1185">Reference proteome</keyword>
<dbReference type="Gene3D" id="3.40.50.720">
    <property type="entry name" value="NAD(P)-binding Rossmann-like Domain"/>
    <property type="match status" value="1"/>
</dbReference>
<feature type="domain" description="GFO/IDH/MocA-like oxidoreductase" evidence="2">
    <location>
        <begin position="159"/>
        <end position="285"/>
    </location>
</feature>
<dbReference type="GO" id="GO:0016491">
    <property type="term" value="F:oxidoreductase activity"/>
    <property type="evidence" value="ECO:0007669"/>
    <property type="project" value="UniProtKB-KW"/>
</dbReference>
<dbReference type="InterPro" id="IPR055170">
    <property type="entry name" value="GFO_IDH_MocA-like_dom"/>
</dbReference>
<dbReference type="SUPFAM" id="SSF51735">
    <property type="entry name" value="NAD(P)-binding Rossmann-fold domains"/>
    <property type="match status" value="1"/>
</dbReference>
<dbReference type="Gene3D" id="3.30.360.10">
    <property type="entry name" value="Dihydrodipicolinate Reductase, domain 2"/>
    <property type="match status" value="1"/>
</dbReference>
<dbReference type="Proteomes" id="UP000671908">
    <property type="component" value="Chromosome"/>
</dbReference>